<reference evidence="2 3" key="1">
    <citation type="submission" date="2022-10" db="EMBL/GenBank/DDBJ databases">
        <title>Genomic of Burkholderia cepacia PN-1.</title>
        <authorList>
            <person name="Yang Y."/>
            <person name="Guan H."/>
            <person name="Huang J."/>
        </authorList>
    </citation>
    <scope>NUCLEOTIDE SEQUENCE [LARGE SCALE GENOMIC DNA]</scope>
    <source>
        <strain evidence="2 3">PN-1</strain>
    </source>
</reference>
<accession>A0ABZ3DEK0</accession>
<feature type="region of interest" description="Disordered" evidence="1">
    <location>
        <begin position="1"/>
        <end position="23"/>
    </location>
</feature>
<feature type="compositionally biased region" description="Polar residues" evidence="1">
    <location>
        <begin position="1"/>
        <end position="13"/>
    </location>
</feature>
<dbReference type="Proteomes" id="UP001448498">
    <property type="component" value="Chromosome 1"/>
</dbReference>
<name>A0ABZ3DEK0_9BURK</name>
<sequence length="102" mass="11478">MSARQASTDTPSTDAVRRPSGVKQSVTISGIARSKFFQITFYFLLLVLPEKSGFSLHQGIGPRVTRSVIEVFIEYITKRMAIERFASLDAPHRRHLLSVCRP</sequence>
<dbReference type="RefSeq" id="WP_342702575.1">
    <property type="nucleotide sequence ID" value="NZ_CP109821.1"/>
</dbReference>
<protein>
    <submittedName>
        <fullName evidence="2">Uncharacterized protein</fullName>
    </submittedName>
</protein>
<organism evidence="2 3">
    <name type="scientific">Burkholderia arboris</name>
    <dbReference type="NCBI Taxonomy" id="488730"/>
    <lineage>
        <taxon>Bacteria</taxon>
        <taxon>Pseudomonadati</taxon>
        <taxon>Pseudomonadota</taxon>
        <taxon>Betaproteobacteria</taxon>
        <taxon>Burkholderiales</taxon>
        <taxon>Burkholderiaceae</taxon>
        <taxon>Burkholderia</taxon>
        <taxon>Burkholderia cepacia complex</taxon>
    </lineage>
</organism>
<proteinExistence type="predicted"/>
<evidence type="ECO:0000313" key="2">
    <source>
        <dbReference type="EMBL" id="XAE47067.1"/>
    </source>
</evidence>
<dbReference type="EMBL" id="CP109821">
    <property type="protein sequence ID" value="XAE47067.1"/>
    <property type="molecule type" value="Genomic_DNA"/>
</dbReference>
<evidence type="ECO:0000256" key="1">
    <source>
        <dbReference type="SAM" id="MobiDB-lite"/>
    </source>
</evidence>
<gene>
    <name evidence="2" type="ORF">OHZ10_11970</name>
</gene>
<evidence type="ECO:0000313" key="3">
    <source>
        <dbReference type="Proteomes" id="UP001448498"/>
    </source>
</evidence>
<keyword evidence="3" id="KW-1185">Reference proteome</keyword>